<evidence type="ECO:0000256" key="1">
    <source>
        <dbReference type="SAM" id="MobiDB-lite"/>
    </source>
</evidence>
<dbReference type="EMBL" id="AOIV01000023">
    <property type="protein sequence ID" value="ELZ31142.1"/>
    <property type="molecule type" value="Genomic_DNA"/>
</dbReference>
<reference evidence="3 4" key="1">
    <citation type="journal article" date="2014" name="PLoS Genet.">
        <title>Phylogenetically driven sequencing of extremely halophilic archaea reveals strategies for static and dynamic osmo-response.</title>
        <authorList>
            <person name="Becker E.A."/>
            <person name="Seitzer P.M."/>
            <person name="Tritt A."/>
            <person name="Larsen D."/>
            <person name="Krusor M."/>
            <person name="Yao A.I."/>
            <person name="Wu D."/>
            <person name="Madern D."/>
            <person name="Eisen J.A."/>
            <person name="Darling A.E."/>
            <person name="Facciotti M.T."/>
        </authorList>
    </citation>
    <scope>NUCLEOTIDE SEQUENCE [LARGE SCALE GENOMIC DNA]</scope>
    <source>
        <strain evidence="3 4">JCM 14848</strain>
    </source>
</reference>
<dbReference type="InParanoid" id="M0D8W8"/>
<name>M0D8W8_HALPD</name>
<keyword evidence="2" id="KW-0472">Membrane</keyword>
<dbReference type="RefSeq" id="WP_008386298.1">
    <property type="nucleotide sequence ID" value="NZ_AOIV01000023.1"/>
</dbReference>
<organism evidence="3 4">
    <name type="scientific">Halogeometricum pallidum JCM 14848</name>
    <dbReference type="NCBI Taxonomy" id="1227487"/>
    <lineage>
        <taxon>Archaea</taxon>
        <taxon>Methanobacteriati</taxon>
        <taxon>Methanobacteriota</taxon>
        <taxon>Stenosarchaea group</taxon>
        <taxon>Halobacteria</taxon>
        <taxon>Halobacteriales</taxon>
        <taxon>Haloferacaceae</taxon>
        <taxon>Halogeometricum</taxon>
    </lineage>
</organism>
<feature type="transmembrane region" description="Helical" evidence="2">
    <location>
        <begin position="6"/>
        <end position="25"/>
    </location>
</feature>
<accession>M0D8W8</accession>
<gene>
    <name evidence="3" type="ORF">C474_09914</name>
</gene>
<dbReference type="eggNOG" id="arCOG13631">
    <property type="taxonomic scope" value="Archaea"/>
</dbReference>
<evidence type="ECO:0000313" key="3">
    <source>
        <dbReference type="EMBL" id="ELZ31142.1"/>
    </source>
</evidence>
<evidence type="ECO:0000256" key="2">
    <source>
        <dbReference type="SAM" id="Phobius"/>
    </source>
</evidence>
<keyword evidence="2" id="KW-1133">Transmembrane helix</keyword>
<dbReference type="AlphaFoldDB" id="M0D8W8"/>
<evidence type="ECO:0000313" key="4">
    <source>
        <dbReference type="Proteomes" id="UP000011513"/>
    </source>
</evidence>
<comment type="caution">
    <text evidence="3">The sequence shown here is derived from an EMBL/GenBank/DDBJ whole genome shotgun (WGS) entry which is preliminary data.</text>
</comment>
<sequence length="94" mass="10054">MSVVGAFAVSLGFVCFYYAAKALELRRAVGRARRRDDPTGEVTGTDDAPTAWLLPPDERAAMPEDSASEVSVERGVGLLVFGLLCLLFGLLSSF</sequence>
<dbReference type="Proteomes" id="UP000011513">
    <property type="component" value="Unassembled WGS sequence"/>
</dbReference>
<protein>
    <submittedName>
        <fullName evidence="3">Uncharacterized protein</fullName>
    </submittedName>
</protein>
<feature type="region of interest" description="Disordered" evidence="1">
    <location>
        <begin position="30"/>
        <end position="49"/>
    </location>
</feature>
<keyword evidence="4" id="KW-1185">Reference proteome</keyword>
<keyword evidence="2" id="KW-0812">Transmembrane</keyword>
<feature type="transmembrane region" description="Helical" evidence="2">
    <location>
        <begin position="76"/>
        <end position="93"/>
    </location>
</feature>
<proteinExistence type="predicted"/>
<dbReference type="OrthoDB" id="282823at2157"/>